<dbReference type="InterPro" id="IPR036866">
    <property type="entry name" value="RibonucZ/Hydroxyglut_hydro"/>
</dbReference>
<feature type="binding site" evidence="12">
    <location>
        <position position="231"/>
    </location>
    <ligand>
        <name>Zn(2+)</name>
        <dbReference type="ChEBI" id="CHEBI:29105"/>
        <label>1</label>
        <note>catalytic</note>
    </ligand>
</feature>
<protein>
    <recommendedName>
        <fullName evidence="9">Ribonuclease J</fullName>
        <shortName evidence="9">RNase J</shortName>
        <ecNumber evidence="9">3.1.-.-</ecNumber>
    </recommendedName>
</protein>
<comment type="caution">
    <text evidence="14">The sequence shown here is derived from an EMBL/GenBank/DDBJ whole genome shotgun (WGS) entry which is preliminary data.</text>
</comment>
<evidence type="ECO:0000256" key="12">
    <source>
        <dbReference type="PIRSR" id="PIRSR004803-3"/>
    </source>
</evidence>
<evidence type="ECO:0000256" key="3">
    <source>
        <dbReference type="ARBA" id="ARBA00022723"/>
    </source>
</evidence>
<dbReference type="GO" id="GO:0004521">
    <property type="term" value="F:RNA endonuclease activity"/>
    <property type="evidence" value="ECO:0007669"/>
    <property type="project" value="UniProtKB-UniRule"/>
</dbReference>
<evidence type="ECO:0000256" key="10">
    <source>
        <dbReference type="PIRSR" id="PIRSR004803-1"/>
    </source>
</evidence>
<feature type="binding site" evidence="12">
    <location>
        <position position="138"/>
    </location>
    <ligand>
        <name>Ca(2+)</name>
        <dbReference type="ChEBI" id="CHEBI:29108"/>
    </ligand>
</feature>
<comment type="similarity">
    <text evidence="9">Belongs to the metallo-beta-lactamase superfamily. RNA-metabolizing metallo-beta-lactamase-like family. Bacterial RNase J subfamily.</text>
</comment>
<dbReference type="SMART" id="SM00849">
    <property type="entry name" value="Lactamase_B"/>
    <property type="match status" value="1"/>
</dbReference>
<evidence type="ECO:0000256" key="11">
    <source>
        <dbReference type="PIRSR" id="PIRSR004803-2"/>
    </source>
</evidence>
<feature type="binding site" evidence="12">
    <location>
        <position position="253"/>
    </location>
    <ligand>
        <name>Zn(2+)</name>
        <dbReference type="ChEBI" id="CHEBI:29105"/>
        <label>1</label>
        <note>catalytic</note>
    </ligand>
</feature>
<dbReference type="HAMAP" id="MF_01491">
    <property type="entry name" value="RNase_J_bact"/>
    <property type="match status" value="1"/>
</dbReference>
<dbReference type="InterPro" id="IPR001587">
    <property type="entry name" value="RNase_J_CS"/>
</dbReference>
<comment type="subunit">
    <text evidence="9">Homodimer, may be a subunit of the RNA degradosome.</text>
</comment>
<keyword evidence="12" id="KW-0106">Calcium</keyword>
<evidence type="ECO:0000256" key="8">
    <source>
        <dbReference type="ARBA" id="ARBA00022884"/>
    </source>
</evidence>
<dbReference type="EC" id="3.1.-.-" evidence="9"/>
<comment type="cofactor">
    <cofactor evidence="12">
        <name>Ca(2+)</name>
        <dbReference type="ChEBI" id="CHEBI:29108"/>
    </cofactor>
    <text evidence="12">Binds 1 Ca(2+) cation per subunit. Seen in 1 crystal structure, it is not clear if it is physiologically important.</text>
</comment>
<name>V2Y602_9FIRM</name>
<dbReference type="eggNOG" id="COG0595">
    <property type="taxonomic scope" value="Bacteria"/>
</dbReference>
<evidence type="ECO:0000256" key="4">
    <source>
        <dbReference type="ARBA" id="ARBA00022759"/>
    </source>
</evidence>
<dbReference type="Proteomes" id="UP000018227">
    <property type="component" value="Unassembled WGS sequence"/>
</dbReference>
<evidence type="ECO:0000259" key="13">
    <source>
        <dbReference type="SMART" id="SM00849"/>
    </source>
</evidence>
<feature type="binding site" evidence="9 11">
    <location>
        <begin position="452"/>
        <end position="456"/>
    </location>
    <ligand>
        <name>substrate</name>
    </ligand>
</feature>
<dbReference type="RefSeq" id="WP_023353252.1">
    <property type="nucleotide sequence ID" value="NZ_KI535366.1"/>
</dbReference>
<dbReference type="InterPro" id="IPR055132">
    <property type="entry name" value="RNase_J_b_CASP"/>
</dbReference>
<dbReference type="Gene3D" id="3.60.15.10">
    <property type="entry name" value="Ribonuclease Z/Hydroxyacylglutathione hydrolase-like"/>
    <property type="match status" value="1"/>
</dbReference>
<dbReference type="OrthoDB" id="9758375at2"/>
<dbReference type="GO" id="GO:0004534">
    <property type="term" value="F:5'-3' RNA exonuclease activity"/>
    <property type="evidence" value="ECO:0007669"/>
    <property type="project" value="UniProtKB-UniRule"/>
</dbReference>
<evidence type="ECO:0000256" key="5">
    <source>
        <dbReference type="ARBA" id="ARBA00022801"/>
    </source>
</evidence>
<dbReference type="GO" id="GO:0003723">
    <property type="term" value="F:RNA binding"/>
    <property type="evidence" value="ECO:0007669"/>
    <property type="project" value="UniProtKB-UniRule"/>
</dbReference>
<evidence type="ECO:0000313" key="14">
    <source>
        <dbReference type="EMBL" id="ESL04378.1"/>
    </source>
</evidence>
<gene>
    <name evidence="9" type="primary">rnj</name>
    <name evidence="14" type="ORF">GCWU0000282_000348</name>
</gene>
<dbReference type="GO" id="GO:0008270">
    <property type="term" value="F:zinc ion binding"/>
    <property type="evidence" value="ECO:0007669"/>
    <property type="project" value="InterPro"/>
</dbReference>
<comment type="cofactor">
    <cofactor evidence="12">
        <name>Zn(2+)</name>
        <dbReference type="ChEBI" id="CHEBI:29105"/>
    </cofactor>
    <text evidence="12">Binds 2 Zn(2+) ions per subunit. It is not clear if Zn(2+) or Mg(2+) is physiologically important.</text>
</comment>
<dbReference type="CDD" id="cd07714">
    <property type="entry name" value="RNaseJ_MBL-fold"/>
    <property type="match status" value="1"/>
</dbReference>
<keyword evidence="1 9" id="KW-0963">Cytoplasm</keyword>
<dbReference type="GO" id="GO:0006364">
    <property type="term" value="P:rRNA processing"/>
    <property type="evidence" value="ECO:0007669"/>
    <property type="project" value="UniProtKB-UniRule"/>
</dbReference>
<evidence type="ECO:0000256" key="2">
    <source>
        <dbReference type="ARBA" id="ARBA00022722"/>
    </source>
</evidence>
<keyword evidence="6 12" id="KW-0862">Zinc</keyword>
<dbReference type="PANTHER" id="PTHR43694">
    <property type="entry name" value="RIBONUCLEASE J"/>
    <property type="match status" value="1"/>
</dbReference>
<feature type="active site" description="Proton acceptor" evidence="10">
    <location>
        <position position="456"/>
    </location>
</feature>
<dbReference type="InterPro" id="IPR001279">
    <property type="entry name" value="Metallo-B-lactamas"/>
</dbReference>
<feature type="binding site" evidence="12">
    <location>
        <position position="163"/>
    </location>
    <ligand>
        <name>Zn(2+)</name>
        <dbReference type="ChEBI" id="CHEBI:29105"/>
        <label>1</label>
        <note>catalytic</note>
    </ligand>
</feature>
<evidence type="ECO:0000256" key="1">
    <source>
        <dbReference type="ARBA" id="ARBA00022490"/>
    </source>
</evidence>
<dbReference type="EMBL" id="ACIL03000004">
    <property type="protein sequence ID" value="ESL04378.1"/>
    <property type="molecule type" value="Genomic_DNA"/>
</dbReference>
<feature type="domain" description="Metallo-beta-lactamase" evidence="13">
    <location>
        <begin position="110"/>
        <end position="305"/>
    </location>
</feature>
<feature type="binding site" evidence="12">
    <location>
        <position position="168"/>
    </location>
    <ligand>
        <name>Zn(2+)</name>
        <dbReference type="ChEBI" id="CHEBI:29105"/>
        <label>1</label>
        <note>catalytic</note>
    </ligand>
</feature>
<dbReference type="HOGENOM" id="CLU_008727_3_1_9"/>
<feature type="binding site" evidence="12">
    <location>
        <position position="531"/>
    </location>
    <ligand>
        <name>Ca(2+)</name>
        <dbReference type="ChEBI" id="CHEBI:29108"/>
    </ligand>
</feature>
<dbReference type="GO" id="GO:0005737">
    <property type="term" value="C:cytoplasm"/>
    <property type="evidence" value="ECO:0007669"/>
    <property type="project" value="UniProtKB-SubCell"/>
</dbReference>
<dbReference type="InterPro" id="IPR004613">
    <property type="entry name" value="RNase_J"/>
</dbReference>
<dbReference type="Pfam" id="PF00753">
    <property type="entry name" value="Lactamase_B"/>
    <property type="match status" value="1"/>
</dbReference>
<organism evidence="14 15">
    <name type="scientific">Catonella morbi ATCC 51271</name>
    <dbReference type="NCBI Taxonomy" id="592026"/>
    <lineage>
        <taxon>Bacteria</taxon>
        <taxon>Bacillati</taxon>
        <taxon>Bacillota</taxon>
        <taxon>Clostridia</taxon>
        <taxon>Lachnospirales</taxon>
        <taxon>Lachnospiraceae</taxon>
        <taxon>Catonella</taxon>
    </lineage>
</organism>
<feature type="binding site" evidence="12">
    <location>
        <position position="478"/>
    </location>
    <ligand>
        <name>Zn(2+)</name>
        <dbReference type="ChEBI" id="CHEBI:29105"/>
        <label>1</label>
        <note>catalytic</note>
    </ligand>
</feature>
<keyword evidence="7 9" id="KW-0269">Exonuclease</keyword>
<sequence length="645" mass="71891">MSEKNNEKKNEKKFGKLVETIGKATTKYRRTKKETVEALNSAEKNTGKIITGQRKEKVVAEGVDIDKLPAVSKKPKETSREVKPRKTVKETKKPVSGLKIIPLGGLEHIGMNITAFEYEDSIIVVDCGMSFPEDDMLGIDCVIPNVNYLKKNIDKVKGFVITHGHEDHIGALPYILKDINVPVYATRLTVAIIESKLSERNMLKTTKRKIVKYGQSINLGCFRIEFIRTNHSISDAAALAIYSPIGTIIHTGDFKVDYTPVFGDPIDLQRFGEIGRKGVLALMCESTNVLKPGFTMSERSVGKTFDNIFADNKNNRIIVATFASNVDRVQQIINSAENFGRKVVVDGRSMVNIINIARELGYINIKENTLINIDQMKDYSDEQLVLITTGSQGEAMAALSRMAASIHKKVSIKPGDTIVFSSTPIPGNEKSVSKVINELYLKGAKVIFQDAHVSGHACQEEIKLMYSLIRPKYSIPIHGEYRHLVRHAELAEEMGILKENIFILKNGNVLEIKEDGGKVIDQIECKGIMVDGLGIGDVGNSVMRDRQKLSEDGLVIVTFAMEKGSNLMVSDAEIVTKGFIYVKESDTILKDALNTVNEALIRCQDKGTIERNKIRNEIRDALSDFIWKHTKRSPMIITIITDVEY</sequence>
<evidence type="ECO:0000256" key="9">
    <source>
        <dbReference type="HAMAP-Rule" id="MF_01491"/>
    </source>
</evidence>
<dbReference type="Pfam" id="PF07521">
    <property type="entry name" value="RMMBL"/>
    <property type="match status" value="1"/>
</dbReference>
<dbReference type="NCBIfam" id="TIGR00649">
    <property type="entry name" value="MG423"/>
    <property type="match status" value="1"/>
</dbReference>
<dbReference type="InterPro" id="IPR041636">
    <property type="entry name" value="RNase_J_C"/>
</dbReference>
<dbReference type="Gene3D" id="3.40.50.10710">
    <property type="entry name" value="Metallo-hydrolase/oxidoreductase"/>
    <property type="match status" value="1"/>
</dbReference>
<keyword evidence="4 9" id="KW-0255">Endonuclease</keyword>
<comment type="function">
    <text evidence="9">An RNase that has 5'-3' exonuclease and possibly endonuclease activity. Involved in maturation of rRNA and in some organisms also mRNA maturation and/or decay.</text>
</comment>
<keyword evidence="9" id="KW-0698">rRNA processing</keyword>
<dbReference type="SUPFAM" id="SSF56281">
    <property type="entry name" value="Metallo-hydrolase/oxidoreductase"/>
    <property type="match status" value="1"/>
</dbReference>
<dbReference type="PIRSF" id="PIRSF004803">
    <property type="entry name" value="RnjA"/>
    <property type="match status" value="1"/>
</dbReference>
<feature type="binding site" evidence="12">
    <location>
        <position position="140"/>
    </location>
    <ligand>
        <name>Ca(2+)</name>
        <dbReference type="ChEBI" id="CHEBI:29108"/>
    </ligand>
</feature>
<dbReference type="InterPro" id="IPR042173">
    <property type="entry name" value="RNase_J_2"/>
</dbReference>
<accession>V2Y602</accession>
<dbReference type="Gene3D" id="3.10.20.580">
    <property type="match status" value="1"/>
</dbReference>
<keyword evidence="15" id="KW-1185">Reference proteome</keyword>
<dbReference type="AlphaFoldDB" id="V2Y602"/>
<dbReference type="STRING" id="592026.GCWU0000282_000348"/>
<dbReference type="PANTHER" id="PTHR43694:SF1">
    <property type="entry name" value="RIBONUCLEASE J"/>
    <property type="match status" value="1"/>
</dbReference>
<dbReference type="InterPro" id="IPR030854">
    <property type="entry name" value="RNase_J_bac"/>
</dbReference>
<evidence type="ECO:0000256" key="6">
    <source>
        <dbReference type="ARBA" id="ARBA00022833"/>
    </source>
</evidence>
<keyword evidence="3 12" id="KW-0479">Metal-binding</keyword>
<feature type="binding site" evidence="11">
    <location>
        <begin position="323"/>
        <end position="325"/>
    </location>
    <ligand>
        <name>substrate</name>
    </ligand>
</feature>
<keyword evidence="5 9" id="KW-0378">Hydrolase</keyword>
<dbReference type="Pfam" id="PF17770">
    <property type="entry name" value="RNase_J_C"/>
    <property type="match status" value="1"/>
</dbReference>
<reference evidence="14 15" key="1">
    <citation type="submission" date="2013-06" db="EMBL/GenBank/DDBJ databases">
        <authorList>
            <person name="Weinstock G."/>
            <person name="Sodergren E."/>
            <person name="Clifton S."/>
            <person name="Fulton L."/>
            <person name="Fulton B."/>
            <person name="Courtney L."/>
            <person name="Fronick C."/>
            <person name="Harrison M."/>
            <person name="Strong C."/>
            <person name="Farmer C."/>
            <person name="Delahaunty K."/>
            <person name="Markovic C."/>
            <person name="Hall O."/>
            <person name="Minx P."/>
            <person name="Tomlinson C."/>
            <person name="Mitreva M."/>
            <person name="Nelson J."/>
            <person name="Hou S."/>
            <person name="Wollam A."/>
            <person name="Pepin K.H."/>
            <person name="Johnson M."/>
            <person name="Bhonagiri V."/>
            <person name="Nash W.E."/>
            <person name="Warren W."/>
            <person name="Chinwalla A."/>
            <person name="Mardis E.R."/>
            <person name="Wilson R.K."/>
        </authorList>
    </citation>
    <scope>NUCLEOTIDE SEQUENCE [LARGE SCALE GENOMIC DNA]</scope>
    <source>
        <strain evidence="14 15">ATCC 51271</strain>
    </source>
</reference>
<proteinExistence type="inferred from homology"/>
<dbReference type="InterPro" id="IPR011108">
    <property type="entry name" value="RMMBL"/>
</dbReference>
<feature type="binding site" evidence="12">
    <location>
        <position position="165"/>
    </location>
    <ligand>
        <name>Zn(2+)</name>
        <dbReference type="ChEBI" id="CHEBI:29105"/>
        <label>1</label>
        <note>catalytic</note>
    </ligand>
</feature>
<keyword evidence="2 9" id="KW-0540">Nuclease</keyword>
<dbReference type="PROSITE" id="PS01292">
    <property type="entry name" value="UPF0036"/>
    <property type="match status" value="1"/>
</dbReference>
<feature type="active site" description="Proton donor" evidence="10">
    <location>
        <position position="285"/>
    </location>
</feature>
<evidence type="ECO:0000313" key="15">
    <source>
        <dbReference type="Proteomes" id="UP000018227"/>
    </source>
</evidence>
<evidence type="ECO:0000256" key="7">
    <source>
        <dbReference type="ARBA" id="ARBA00022839"/>
    </source>
</evidence>
<keyword evidence="8 9" id="KW-0694">RNA-binding</keyword>
<comment type="subcellular location">
    <subcellularLocation>
        <location evidence="9">Cytoplasm</location>
    </subcellularLocation>
</comment>
<dbReference type="Pfam" id="PF22505">
    <property type="entry name" value="RNase_J_b_CASP"/>
    <property type="match status" value="1"/>
</dbReference>
<feature type="binding site" evidence="12">
    <location>
        <position position="167"/>
    </location>
    <ligand>
        <name>Zn(2+)</name>
        <dbReference type="ChEBI" id="CHEBI:29105"/>
        <label>1</label>
        <note>catalytic</note>
    </ligand>
</feature>